<keyword evidence="5 6" id="KW-0472">Membrane</keyword>
<comment type="subcellular location">
    <subcellularLocation>
        <location evidence="1">Membrane</location>
    </subcellularLocation>
</comment>
<evidence type="ECO:0000256" key="4">
    <source>
        <dbReference type="ARBA" id="ARBA00022989"/>
    </source>
</evidence>
<evidence type="ECO:0000313" key="7">
    <source>
        <dbReference type="EMBL" id="CAE7942557.1"/>
    </source>
</evidence>
<evidence type="ECO:0000256" key="1">
    <source>
        <dbReference type="ARBA" id="ARBA00004370"/>
    </source>
</evidence>
<dbReference type="InterPro" id="IPR018450">
    <property type="entry name" value="Romo1/Mgr2"/>
</dbReference>
<reference evidence="7" key="1">
    <citation type="submission" date="2021-02" db="EMBL/GenBank/DDBJ databases">
        <authorList>
            <person name="Dougan E. K."/>
            <person name="Rhodes N."/>
            <person name="Thang M."/>
            <person name="Chan C."/>
        </authorList>
    </citation>
    <scope>NUCLEOTIDE SEQUENCE</scope>
</reference>
<dbReference type="PANTHER" id="PTHR28525">
    <property type="entry name" value="REACTIVE OXYGEN SPECIES MODULATOR 1"/>
    <property type="match status" value="1"/>
</dbReference>
<keyword evidence="4 6" id="KW-1133">Transmembrane helix</keyword>
<name>A0A813CJC5_9DINO</name>
<dbReference type="GO" id="GO:0005744">
    <property type="term" value="C:TIM23 mitochondrial import inner membrane translocase complex"/>
    <property type="evidence" value="ECO:0007669"/>
    <property type="project" value="TreeGrafter"/>
</dbReference>
<evidence type="ECO:0000256" key="3">
    <source>
        <dbReference type="ARBA" id="ARBA00022692"/>
    </source>
</evidence>
<proteinExistence type="inferred from homology"/>
<feature type="non-terminal residue" evidence="7">
    <location>
        <position position="1"/>
    </location>
</feature>
<feature type="transmembrane region" description="Helical" evidence="6">
    <location>
        <begin position="74"/>
        <end position="97"/>
    </location>
</feature>
<organism evidence="7 8">
    <name type="scientific">Symbiodinium necroappetens</name>
    <dbReference type="NCBI Taxonomy" id="1628268"/>
    <lineage>
        <taxon>Eukaryota</taxon>
        <taxon>Sar</taxon>
        <taxon>Alveolata</taxon>
        <taxon>Dinophyceae</taxon>
        <taxon>Suessiales</taxon>
        <taxon>Symbiodiniaceae</taxon>
        <taxon>Symbiodinium</taxon>
    </lineage>
</organism>
<keyword evidence="3 6" id="KW-0812">Transmembrane</keyword>
<dbReference type="PANTHER" id="PTHR28525:SF1">
    <property type="entry name" value="REACTIVE OXYGEN SPECIES MODULATOR 1"/>
    <property type="match status" value="1"/>
</dbReference>
<feature type="transmembrane region" description="Helical" evidence="6">
    <location>
        <begin position="46"/>
        <end position="68"/>
    </location>
</feature>
<evidence type="ECO:0000256" key="6">
    <source>
        <dbReference type="SAM" id="Phobius"/>
    </source>
</evidence>
<dbReference type="Proteomes" id="UP000601435">
    <property type="component" value="Unassembled WGS sequence"/>
</dbReference>
<evidence type="ECO:0000313" key="8">
    <source>
        <dbReference type="Proteomes" id="UP000601435"/>
    </source>
</evidence>
<evidence type="ECO:0000256" key="5">
    <source>
        <dbReference type="ARBA" id="ARBA00023136"/>
    </source>
</evidence>
<dbReference type="GO" id="GO:0030150">
    <property type="term" value="P:protein import into mitochondrial matrix"/>
    <property type="evidence" value="ECO:0007669"/>
    <property type="project" value="TreeGrafter"/>
</dbReference>
<sequence>MDFSKYSSSIHESDGLQDAQLARRSSLDGQWIQSPRLRQCFNNIQLGAKMGASVGGCFGLLTGAWVAITQRNLLVLPVSVIGGAVSFGFFLGCGMIIRCEEQKGGAMVHSQLVSVDASTRPRPLLGATG</sequence>
<dbReference type="AlphaFoldDB" id="A0A813CJC5"/>
<gene>
    <name evidence="7" type="ORF">SNEC2469_LOCUS34708</name>
</gene>
<dbReference type="Pfam" id="PF10247">
    <property type="entry name" value="Romo1"/>
    <property type="match status" value="1"/>
</dbReference>
<protein>
    <recommendedName>
        <fullName evidence="9">Reactive oxygen species modulator 1</fullName>
    </recommendedName>
</protein>
<dbReference type="OrthoDB" id="422939at2759"/>
<comment type="similarity">
    <text evidence="2">Belongs to the MGR2 family.</text>
</comment>
<evidence type="ECO:0008006" key="9">
    <source>
        <dbReference type="Google" id="ProtNLM"/>
    </source>
</evidence>
<accession>A0A813CJC5</accession>
<dbReference type="SMART" id="SM01378">
    <property type="entry name" value="Romo1"/>
    <property type="match status" value="1"/>
</dbReference>
<keyword evidence="8" id="KW-1185">Reference proteome</keyword>
<evidence type="ECO:0000256" key="2">
    <source>
        <dbReference type="ARBA" id="ARBA00007839"/>
    </source>
</evidence>
<comment type="caution">
    <text evidence="7">The sequence shown here is derived from an EMBL/GenBank/DDBJ whole genome shotgun (WGS) entry which is preliminary data.</text>
</comment>
<dbReference type="GO" id="GO:0045039">
    <property type="term" value="P:protein insertion into mitochondrial inner membrane"/>
    <property type="evidence" value="ECO:0007669"/>
    <property type="project" value="TreeGrafter"/>
</dbReference>
<dbReference type="EMBL" id="CAJNJA010097042">
    <property type="protein sequence ID" value="CAE7942557.1"/>
    <property type="molecule type" value="Genomic_DNA"/>
</dbReference>